<evidence type="ECO:0000313" key="9">
    <source>
        <dbReference type="Proteomes" id="UP001162131"/>
    </source>
</evidence>
<evidence type="ECO:0000256" key="1">
    <source>
        <dbReference type="ARBA" id="ARBA00012386"/>
    </source>
</evidence>
<dbReference type="GO" id="GO:0016432">
    <property type="term" value="F:tRNA-uridine aminocarboxypropyltransferase activity"/>
    <property type="evidence" value="ECO:0007669"/>
    <property type="project" value="UniProtKB-EC"/>
</dbReference>
<dbReference type="Pfam" id="PF03942">
    <property type="entry name" value="DTW"/>
    <property type="match status" value="1"/>
</dbReference>
<dbReference type="PANTHER" id="PTHR21392:SF0">
    <property type="entry name" value="TRNA-URIDINE AMINOCARBOXYPROPYLTRANSFERASE 2"/>
    <property type="match status" value="1"/>
</dbReference>
<keyword evidence="9" id="KW-1185">Reference proteome</keyword>
<dbReference type="InterPro" id="IPR005636">
    <property type="entry name" value="DTW"/>
</dbReference>
<dbReference type="EMBL" id="CAJZBQ010000011">
    <property type="protein sequence ID" value="CAG9313676.1"/>
    <property type="molecule type" value="Genomic_DNA"/>
</dbReference>
<accession>A0AAU9IVY4</accession>
<evidence type="ECO:0000256" key="6">
    <source>
        <dbReference type="ARBA" id="ARBA00048718"/>
    </source>
</evidence>
<gene>
    <name evidence="8" type="ORF">BSTOLATCC_MIC9483</name>
</gene>
<keyword evidence="3" id="KW-0949">S-adenosyl-L-methionine</keyword>
<keyword evidence="2" id="KW-0808">Transferase</keyword>
<reference evidence="8" key="1">
    <citation type="submission" date="2021-09" db="EMBL/GenBank/DDBJ databases">
        <authorList>
            <consortium name="AG Swart"/>
            <person name="Singh M."/>
            <person name="Singh A."/>
            <person name="Seah K."/>
            <person name="Emmerich C."/>
        </authorList>
    </citation>
    <scope>NUCLEOTIDE SEQUENCE</scope>
    <source>
        <strain evidence="8">ATCC30299</strain>
    </source>
</reference>
<evidence type="ECO:0000256" key="5">
    <source>
        <dbReference type="ARBA" id="ARBA00034489"/>
    </source>
</evidence>
<evidence type="ECO:0000256" key="4">
    <source>
        <dbReference type="ARBA" id="ARBA00022694"/>
    </source>
</evidence>
<dbReference type="EC" id="2.5.1.25" evidence="1"/>
<dbReference type="Proteomes" id="UP001162131">
    <property type="component" value="Unassembled WGS sequence"/>
</dbReference>
<evidence type="ECO:0000256" key="3">
    <source>
        <dbReference type="ARBA" id="ARBA00022691"/>
    </source>
</evidence>
<dbReference type="AlphaFoldDB" id="A0AAU9IVY4"/>
<protein>
    <recommendedName>
        <fullName evidence="1">tRNA-uridine aminocarboxypropyltransferase</fullName>
        <ecNumber evidence="1">2.5.1.25</ecNumber>
    </recommendedName>
</protein>
<comment type="similarity">
    <text evidence="5">Belongs to the TDD superfamily. DTWD2 family.</text>
</comment>
<dbReference type="SMART" id="SM01144">
    <property type="entry name" value="DTW"/>
    <property type="match status" value="1"/>
</dbReference>
<organism evidence="8 9">
    <name type="scientific">Blepharisma stoltei</name>
    <dbReference type="NCBI Taxonomy" id="1481888"/>
    <lineage>
        <taxon>Eukaryota</taxon>
        <taxon>Sar</taxon>
        <taxon>Alveolata</taxon>
        <taxon>Ciliophora</taxon>
        <taxon>Postciliodesmatophora</taxon>
        <taxon>Heterotrichea</taxon>
        <taxon>Heterotrichida</taxon>
        <taxon>Blepharismidae</taxon>
        <taxon>Blepharisma</taxon>
    </lineage>
</organism>
<comment type="catalytic activity">
    <reaction evidence="6">
        <text>a uridine in tRNA + S-adenosyl-L-methionine = a 3-[(3S)-3-amino-3-carboxypropyl]uridine in tRNA + S-methyl-5'-thioadenosine + H(+)</text>
        <dbReference type="Rhea" id="RHEA:62432"/>
        <dbReference type="Rhea" id="RHEA-COMP:13339"/>
        <dbReference type="Rhea" id="RHEA-COMP:16092"/>
        <dbReference type="ChEBI" id="CHEBI:15378"/>
        <dbReference type="ChEBI" id="CHEBI:17509"/>
        <dbReference type="ChEBI" id="CHEBI:59789"/>
        <dbReference type="ChEBI" id="CHEBI:65315"/>
        <dbReference type="ChEBI" id="CHEBI:82930"/>
        <dbReference type="EC" id="2.5.1.25"/>
    </reaction>
</comment>
<keyword evidence="4" id="KW-0819">tRNA processing</keyword>
<evidence type="ECO:0000313" key="8">
    <source>
        <dbReference type="EMBL" id="CAG9313676.1"/>
    </source>
</evidence>
<evidence type="ECO:0000259" key="7">
    <source>
        <dbReference type="SMART" id="SM01144"/>
    </source>
</evidence>
<dbReference type="PANTHER" id="PTHR21392">
    <property type="entry name" value="TRNA-URIDINE AMINOCARBOXYPROPYLTRANSFERASE 2"/>
    <property type="match status" value="1"/>
</dbReference>
<name>A0AAU9IVY4_9CILI</name>
<feature type="domain" description="DTW" evidence="7">
    <location>
        <begin position="22"/>
        <end position="212"/>
    </location>
</feature>
<proteinExistence type="inferred from homology"/>
<comment type="caution">
    <text evidence="8">The sequence shown here is derived from an EMBL/GenBank/DDBJ whole genome shotgun (WGS) entry which is preliminary data.</text>
</comment>
<dbReference type="GO" id="GO:0008033">
    <property type="term" value="P:tRNA processing"/>
    <property type="evidence" value="ECO:0007669"/>
    <property type="project" value="UniProtKB-KW"/>
</dbReference>
<sequence length="228" mass="26372">MEHLGNDYYVRQYIDSVEAKKAERWCPNCWVLHEYCICKKLTPLENIPNIELKVFMHYKEYKKTSNTGCIIKKMLPNNTGLYIHGLDDDKNRLLEEMKDGVNSCVLYPGEKSISFDEWKNSLDMDLPIKAVLLDSTWAQGKKLNKVIPKMIPRVQLTAPKPSLIMSKRQSNNTNLCTLECAALFLQLLGHNVESAMKEAFMLKDKASLRQKNKCVLLSQLEQDDHYEK</sequence>
<dbReference type="InterPro" id="IPR039262">
    <property type="entry name" value="DTWD2/TAPT"/>
</dbReference>
<evidence type="ECO:0000256" key="2">
    <source>
        <dbReference type="ARBA" id="ARBA00022679"/>
    </source>
</evidence>